<feature type="transmembrane region" description="Helical" evidence="6">
    <location>
        <begin position="12"/>
        <end position="32"/>
    </location>
</feature>
<keyword evidence="2" id="KW-1003">Cell membrane</keyword>
<feature type="transmembrane region" description="Helical" evidence="6">
    <location>
        <begin position="283"/>
        <end position="301"/>
    </location>
</feature>
<evidence type="ECO:0000256" key="6">
    <source>
        <dbReference type="SAM" id="Phobius"/>
    </source>
</evidence>
<dbReference type="PANTHER" id="PTHR33529:SF2">
    <property type="entry name" value="LIPOPOLYSACCHARIDE EXPORT SYSTEM PERMEASE PROTEIN LPTG"/>
    <property type="match status" value="1"/>
</dbReference>
<feature type="transmembrane region" description="Helical" evidence="6">
    <location>
        <begin position="313"/>
        <end position="333"/>
    </location>
</feature>
<dbReference type="InterPro" id="IPR030923">
    <property type="entry name" value="LptG"/>
</dbReference>
<gene>
    <name evidence="7" type="primary">lptG</name>
    <name evidence="7" type="ORF">DDE23_12430</name>
</gene>
<evidence type="ECO:0000256" key="5">
    <source>
        <dbReference type="ARBA" id="ARBA00023136"/>
    </source>
</evidence>
<evidence type="ECO:0000256" key="2">
    <source>
        <dbReference type="ARBA" id="ARBA00022475"/>
    </source>
</evidence>
<dbReference type="PANTHER" id="PTHR33529">
    <property type="entry name" value="SLR0882 PROTEIN-RELATED"/>
    <property type="match status" value="1"/>
</dbReference>
<keyword evidence="3 6" id="KW-0812">Transmembrane</keyword>
<dbReference type="InterPro" id="IPR005495">
    <property type="entry name" value="LptG/LptF_permease"/>
</dbReference>
<comment type="subcellular location">
    <subcellularLocation>
        <location evidence="1">Cell membrane</location>
        <topology evidence="1">Multi-pass membrane protein</topology>
    </subcellularLocation>
</comment>
<evidence type="ECO:0000256" key="1">
    <source>
        <dbReference type="ARBA" id="ARBA00004651"/>
    </source>
</evidence>
<dbReference type="EMBL" id="QDDR01000006">
    <property type="protein sequence ID" value="PVE47057.1"/>
    <property type="molecule type" value="Genomic_DNA"/>
</dbReference>
<sequence>MTLGLYLVRRLALSFALIGAVFFGMLLLFEVVEMMRRFGGSETPMREIVWLSMLRVPATFYQILPLLVILSSMALFLGLARSSELVVIRSAGRSAMRMLREPFLATLLFGALTVAALNPLAAAATRAYQARLAALQSPDQQAQISLEGSALWMRQGDERGQTVIRAQSVEPDGLGFRNVSFLLFERDTGVPLIRIEAESARLVPGRWLLTEAKRWDLSAGNPERDAQTYLSLEMESDLTGERIRESFSRAGTLSVWDLPGFIRALDRAGLSSRPHRAQFQAELALPMLMAAMLMVGAVLCFRHTRAGGAGIRILLTVLAGFALFFLRNFAQVLGENGQIPLSLAIWTPPIASMLLALGVLLHLEDG</sequence>
<dbReference type="GO" id="GO:0043190">
    <property type="term" value="C:ATP-binding cassette (ABC) transporter complex"/>
    <property type="evidence" value="ECO:0007669"/>
    <property type="project" value="InterPro"/>
</dbReference>
<name>A0A2T7UQV1_9RHOB</name>
<dbReference type="GO" id="GO:0015920">
    <property type="term" value="P:lipopolysaccharide transport"/>
    <property type="evidence" value="ECO:0007669"/>
    <property type="project" value="TreeGrafter"/>
</dbReference>
<protein>
    <submittedName>
        <fullName evidence="7">LPS export ABC transporter permease LptG</fullName>
    </submittedName>
</protein>
<evidence type="ECO:0000313" key="8">
    <source>
        <dbReference type="Proteomes" id="UP000244810"/>
    </source>
</evidence>
<dbReference type="NCBIfam" id="TIGR04408">
    <property type="entry name" value="LptG_lptG"/>
    <property type="match status" value="1"/>
</dbReference>
<comment type="caution">
    <text evidence="7">The sequence shown here is derived from an EMBL/GenBank/DDBJ whole genome shotgun (WGS) entry which is preliminary data.</text>
</comment>
<evidence type="ECO:0000256" key="3">
    <source>
        <dbReference type="ARBA" id="ARBA00022692"/>
    </source>
</evidence>
<dbReference type="OrthoDB" id="9798468at2"/>
<feature type="transmembrane region" description="Helical" evidence="6">
    <location>
        <begin position="60"/>
        <end position="80"/>
    </location>
</feature>
<organism evidence="7 8">
    <name type="scientific">Pararhodobacter aggregans</name>
    <dbReference type="NCBI Taxonomy" id="404875"/>
    <lineage>
        <taxon>Bacteria</taxon>
        <taxon>Pseudomonadati</taxon>
        <taxon>Pseudomonadota</taxon>
        <taxon>Alphaproteobacteria</taxon>
        <taxon>Rhodobacterales</taxon>
        <taxon>Paracoccaceae</taxon>
        <taxon>Pararhodobacter</taxon>
    </lineage>
</organism>
<keyword evidence="8" id="KW-1185">Reference proteome</keyword>
<feature type="transmembrane region" description="Helical" evidence="6">
    <location>
        <begin position="101"/>
        <end position="121"/>
    </location>
</feature>
<feature type="transmembrane region" description="Helical" evidence="6">
    <location>
        <begin position="339"/>
        <end position="363"/>
    </location>
</feature>
<keyword evidence="4 6" id="KW-1133">Transmembrane helix</keyword>
<dbReference type="Pfam" id="PF03739">
    <property type="entry name" value="LptF_LptG"/>
    <property type="match status" value="1"/>
</dbReference>
<evidence type="ECO:0000313" key="7">
    <source>
        <dbReference type="EMBL" id="PVE47057.1"/>
    </source>
</evidence>
<keyword evidence="5 6" id="KW-0472">Membrane</keyword>
<dbReference type="RefSeq" id="WP_107752069.1">
    <property type="nucleotide sequence ID" value="NZ_QBKF01000006.1"/>
</dbReference>
<accession>A0A2T7UQV1</accession>
<dbReference type="AlphaFoldDB" id="A0A2T7UQV1"/>
<reference evidence="7 8" key="1">
    <citation type="journal article" date="2011" name="Syst. Appl. Microbiol.">
        <title>Defluviimonas denitrificans gen. nov., sp. nov., and Pararhodobacter aggregans gen. nov., sp. nov., non-phototrophic Rhodobacteraceae from the biofilter of a marine aquaculture.</title>
        <authorList>
            <person name="Foesel B.U."/>
            <person name="Drake H.L."/>
            <person name="Schramm A."/>
        </authorList>
    </citation>
    <scope>NUCLEOTIDE SEQUENCE [LARGE SCALE GENOMIC DNA]</scope>
    <source>
        <strain evidence="7 8">D1-19</strain>
    </source>
</reference>
<evidence type="ECO:0000256" key="4">
    <source>
        <dbReference type="ARBA" id="ARBA00022989"/>
    </source>
</evidence>
<dbReference type="Proteomes" id="UP000244810">
    <property type="component" value="Unassembled WGS sequence"/>
</dbReference>
<dbReference type="GO" id="GO:0055085">
    <property type="term" value="P:transmembrane transport"/>
    <property type="evidence" value="ECO:0007669"/>
    <property type="project" value="InterPro"/>
</dbReference>
<proteinExistence type="predicted"/>